<proteinExistence type="predicted"/>
<dbReference type="InterPro" id="IPR013149">
    <property type="entry name" value="ADH-like_C"/>
</dbReference>
<comment type="caution">
    <text evidence="5">The sequence shown here is derived from an EMBL/GenBank/DDBJ whole genome shotgun (WGS) entry which is preliminary data.</text>
</comment>
<dbReference type="InterPro" id="IPR013154">
    <property type="entry name" value="ADH-like_N"/>
</dbReference>
<protein>
    <submittedName>
        <fullName evidence="5">NAD(P)H-quinone oxidoreductase</fullName>
    </submittedName>
</protein>
<evidence type="ECO:0000313" key="6">
    <source>
        <dbReference type="Proteomes" id="UP001152604"/>
    </source>
</evidence>
<feature type="domain" description="Enoyl reductase (ER)" evidence="4">
    <location>
        <begin position="49"/>
        <end position="362"/>
    </location>
</feature>
<keyword evidence="6" id="KW-1185">Reference proteome</keyword>
<keyword evidence="2" id="KW-0560">Oxidoreductase</keyword>
<organism evidence="5 6">
    <name type="scientific">Mesorhizobium ventifaucium</name>
    <dbReference type="NCBI Taxonomy" id="666020"/>
    <lineage>
        <taxon>Bacteria</taxon>
        <taxon>Pseudomonadati</taxon>
        <taxon>Pseudomonadota</taxon>
        <taxon>Alphaproteobacteria</taxon>
        <taxon>Hyphomicrobiales</taxon>
        <taxon>Phyllobacteriaceae</taxon>
        <taxon>Mesorhizobium</taxon>
    </lineage>
</organism>
<dbReference type="Pfam" id="PF00107">
    <property type="entry name" value="ADH_zinc_N"/>
    <property type="match status" value="1"/>
</dbReference>
<evidence type="ECO:0000313" key="5">
    <source>
        <dbReference type="EMBL" id="CAH2406306.1"/>
    </source>
</evidence>
<sequence length="365" mass="38841">MQTVGKKTGSRHENRQLARNWRSETGKFMASEQNKIPAKMTAIAISEPGGPRVLRPETRDVPVPGPGEILIRVRAAGINRPDVQQRKGAYPPPPGASDLPGLEVSGEVAAVGDEISRWRVGDRVCALTPGGGYAEYVKVHAGSVLPLPAGFTHTEAAAVPENYFTVWHNVFERGALKSGETLLVHGGSSGIGTTAIQLASAFGAYVITTAGSQEKCDACLKLGADRAINYREEDFVAAVKDATGGKGANVILDMVGGDYVARNYQAAAVEGRIVQIATQSGAVASADFSKIMVKRLTHTGSTLRPRTVEFKAAIAAALEAQVWPLLGTRKVAPVMDMIFPLKEAWRAHERMEDGDHIGKIVLDVG</sequence>
<dbReference type="EMBL" id="CAKXZS010000044">
    <property type="protein sequence ID" value="CAH2406306.1"/>
    <property type="molecule type" value="Genomic_DNA"/>
</dbReference>
<dbReference type="InterPro" id="IPR036291">
    <property type="entry name" value="NAD(P)-bd_dom_sf"/>
</dbReference>
<dbReference type="CDD" id="cd05276">
    <property type="entry name" value="p53_inducible_oxidoreductase"/>
    <property type="match status" value="1"/>
</dbReference>
<dbReference type="Pfam" id="PF08240">
    <property type="entry name" value="ADH_N"/>
    <property type="match status" value="1"/>
</dbReference>
<feature type="region of interest" description="Disordered" evidence="3">
    <location>
        <begin position="1"/>
        <end position="35"/>
    </location>
</feature>
<dbReference type="NCBIfam" id="TIGR02824">
    <property type="entry name" value="quinone_pig3"/>
    <property type="match status" value="1"/>
</dbReference>
<evidence type="ECO:0000256" key="2">
    <source>
        <dbReference type="ARBA" id="ARBA00023002"/>
    </source>
</evidence>
<accession>A0ABN8K9H0</accession>
<dbReference type="SUPFAM" id="SSF51735">
    <property type="entry name" value="NAD(P)-binding Rossmann-fold domains"/>
    <property type="match status" value="1"/>
</dbReference>
<feature type="compositionally biased region" description="Basic and acidic residues" evidence="3">
    <location>
        <begin position="10"/>
        <end position="25"/>
    </location>
</feature>
<dbReference type="InterPro" id="IPR014189">
    <property type="entry name" value="Quinone_OxRdtase_PIG3"/>
</dbReference>
<dbReference type="Gene3D" id="3.90.180.10">
    <property type="entry name" value="Medium-chain alcohol dehydrogenases, catalytic domain"/>
    <property type="match status" value="1"/>
</dbReference>
<dbReference type="InterPro" id="IPR020843">
    <property type="entry name" value="ER"/>
</dbReference>
<dbReference type="Proteomes" id="UP001152604">
    <property type="component" value="Unassembled WGS sequence"/>
</dbReference>
<gene>
    <name evidence="5" type="ORF">MES4922_490036</name>
</gene>
<dbReference type="InterPro" id="IPR011032">
    <property type="entry name" value="GroES-like_sf"/>
</dbReference>
<reference evidence="5" key="1">
    <citation type="submission" date="2022-03" db="EMBL/GenBank/DDBJ databases">
        <authorList>
            <person name="Brunel B."/>
        </authorList>
    </citation>
    <scope>NUCLEOTIDE SEQUENCE</scope>
    <source>
        <strain evidence="5">STM4922sample</strain>
    </source>
</reference>
<dbReference type="Gene3D" id="3.40.50.720">
    <property type="entry name" value="NAD(P)-binding Rossmann-like Domain"/>
    <property type="match status" value="1"/>
</dbReference>
<dbReference type="PANTHER" id="PTHR48106">
    <property type="entry name" value="QUINONE OXIDOREDUCTASE PIG3-RELATED"/>
    <property type="match status" value="1"/>
</dbReference>
<dbReference type="SUPFAM" id="SSF50129">
    <property type="entry name" value="GroES-like"/>
    <property type="match status" value="1"/>
</dbReference>
<keyword evidence="1" id="KW-0521">NADP</keyword>
<evidence type="ECO:0000256" key="1">
    <source>
        <dbReference type="ARBA" id="ARBA00022857"/>
    </source>
</evidence>
<name>A0ABN8K9H0_9HYPH</name>
<evidence type="ECO:0000259" key="4">
    <source>
        <dbReference type="SMART" id="SM00829"/>
    </source>
</evidence>
<dbReference type="PANTHER" id="PTHR48106:SF8">
    <property type="entry name" value="OS02G0805600 PROTEIN"/>
    <property type="match status" value="1"/>
</dbReference>
<evidence type="ECO:0000256" key="3">
    <source>
        <dbReference type="SAM" id="MobiDB-lite"/>
    </source>
</evidence>
<dbReference type="SMART" id="SM00829">
    <property type="entry name" value="PKS_ER"/>
    <property type="match status" value="1"/>
</dbReference>